<evidence type="ECO:0000313" key="7">
    <source>
        <dbReference type="EMBL" id="NYJ35000.1"/>
    </source>
</evidence>
<comment type="caution">
    <text evidence="7">The sequence shown here is derived from an EMBL/GenBank/DDBJ whole genome shotgun (WGS) entry which is preliminary data.</text>
</comment>
<accession>A0A7Z0EMT9</accession>
<dbReference type="UniPathway" id="UPA00895"/>
<dbReference type="GO" id="GO:0016020">
    <property type="term" value="C:membrane"/>
    <property type="evidence" value="ECO:0007669"/>
    <property type="project" value="UniProtKB-SubCell"/>
</dbReference>
<name>A0A7Z0EMT9_9ACTN</name>
<keyword evidence="8" id="KW-1185">Reference proteome</keyword>
<evidence type="ECO:0000256" key="5">
    <source>
        <dbReference type="SAM" id="MobiDB-lite"/>
    </source>
</evidence>
<dbReference type="GO" id="GO:0030416">
    <property type="term" value="P:methylamine metabolic process"/>
    <property type="evidence" value="ECO:0007669"/>
    <property type="project" value="InterPro"/>
</dbReference>
<gene>
    <name evidence="7" type="ORF">HNR10_002881</name>
</gene>
<dbReference type="RefSeq" id="WP_376769754.1">
    <property type="nucleotide sequence ID" value="NZ_JACCFS010000001.1"/>
</dbReference>
<feature type="compositionally biased region" description="Basic and acidic residues" evidence="5">
    <location>
        <begin position="310"/>
        <end position="329"/>
    </location>
</feature>
<keyword evidence="4" id="KW-0472">Membrane</keyword>
<dbReference type="AlphaFoldDB" id="A0A7Z0EMT9"/>
<evidence type="ECO:0000256" key="2">
    <source>
        <dbReference type="ARBA" id="ARBA00022692"/>
    </source>
</evidence>
<dbReference type="Proteomes" id="UP000572051">
    <property type="component" value="Unassembled WGS sequence"/>
</dbReference>
<protein>
    <recommendedName>
        <fullName evidence="6">Methylamine utilisation protein MauE domain-containing protein</fullName>
    </recommendedName>
</protein>
<comment type="subcellular location">
    <subcellularLocation>
        <location evidence="1">Membrane</location>
        <topology evidence="1">Multi-pass membrane protein</topology>
    </subcellularLocation>
</comment>
<evidence type="ECO:0000256" key="4">
    <source>
        <dbReference type="ARBA" id="ARBA00023136"/>
    </source>
</evidence>
<sequence>MPEFIVAPETVDAVRQVQLPLLAALLLLGAAAKILSRSEGSGLAVLLPARLRRPAAFGTGVVELALAVGLLVLTGPWGTAARLGTAALFAGSVAVLVLVRRRDPEAGCGCFGGLSRTPIGWRTLARAGLLAAAALATLGLAPDGWEVATAPTAVHGWVLGVELLLLAVLSPELRDVGSRALASEPCELREVSPRRTRARLRSSDVWRTNRPVLLAEEPEDEWRHGCWRFQRFDGMRYGRRVDVVFAVRVGGRRRTSVRAVLVDRESGAVAASFGTVTTHELVGPPRRLRSPAEAARLDAARIDAERAAETLRAAREHPAGHAPAEHRGGAEVPAQGAAEHDARDSDAGRQPASG</sequence>
<evidence type="ECO:0000259" key="6">
    <source>
        <dbReference type="Pfam" id="PF07291"/>
    </source>
</evidence>
<feature type="compositionally biased region" description="Basic and acidic residues" evidence="5">
    <location>
        <begin position="338"/>
        <end position="347"/>
    </location>
</feature>
<dbReference type="EMBL" id="JACCFS010000001">
    <property type="protein sequence ID" value="NYJ35000.1"/>
    <property type="molecule type" value="Genomic_DNA"/>
</dbReference>
<reference evidence="7 8" key="1">
    <citation type="submission" date="2020-07" db="EMBL/GenBank/DDBJ databases">
        <title>Sequencing the genomes of 1000 actinobacteria strains.</title>
        <authorList>
            <person name="Klenk H.-P."/>
        </authorList>
    </citation>
    <scope>NUCLEOTIDE SEQUENCE [LARGE SCALE GENOMIC DNA]</scope>
    <source>
        <strain evidence="7 8">DSM 44442</strain>
    </source>
</reference>
<dbReference type="InterPro" id="IPR009908">
    <property type="entry name" value="Methylamine_util_MauE"/>
</dbReference>
<evidence type="ECO:0000256" key="1">
    <source>
        <dbReference type="ARBA" id="ARBA00004141"/>
    </source>
</evidence>
<evidence type="ECO:0000313" key="8">
    <source>
        <dbReference type="Proteomes" id="UP000572051"/>
    </source>
</evidence>
<feature type="region of interest" description="Disordered" evidence="5">
    <location>
        <begin position="310"/>
        <end position="354"/>
    </location>
</feature>
<keyword evidence="3" id="KW-1133">Transmembrane helix</keyword>
<evidence type="ECO:0000256" key="3">
    <source>
        <dbReference type="ARBA" id="ARBA00022989"/>
    </source>
</evidence>
<organism evidence="7 8">
    <name type="scientific">Nocardiopsis aegyptia</name>
    <dbReference type="NCBI Taxonomy" id="220378"/>
    <lineage>
        <taxon>Bacteria</taxon>
        <taxon>Bacillati</taxon>
        <taxon>Actinomycetota</taxon>
        <taxon>Actinomycetes</taxon>
        <taxon>Streptosporangiales</taxon>
        <taxon>Nocardiopsidaceae</taxon>
        <taxon>Nocardiopsis</taxon>
    </lineage>
</organism>
<feature type="domain" description="Methylamine utilisation protein MauE" evidence="6">
    <location>
        <begin position="20"/>
        <end position="138"/>
    </location>
</feature>
<dbReference type="Pfam" id="PF07291">
    <property type="entry name" value="MauE"/>
    <property type="match status" value="1"/>
</dbReference>
<proteinExistence type="predicted"/>
<keyword evidence="2" id="KW-0812">Transmembrane</keyword>